<organism evidence="3 5">
    <name type="scientific">Pandoraea apista</name>
    <dbReference type="NCBI Taxonomy" id="93218"/>
    <lineage>
        <taxon>Bacteria</taxon>
        <taxon>Pseudomonadati</taxon>
        <taxon>Pseudomonadota</taxon>
        <taxon>Betaproteobacteria</taxon>
        <taxon>Burkholderiales</taxon>
        <taxon>Burkholderiaceae</taxon>
        <taxon>Pandoraea</taxon>
    </lineage>
</organism>
<dbReference type="EMBL" id="RWHX01000015">
    <property type="protein sequence ID" value="RSK81906.1"/>
    <property type="molecule type" value="Genomic_DNA"/>
</dbReference>
<dbReference type="Pfam" id="PF11137">
    <property type="entry name" value="DUF2909"/>
    <property type="match status" value="1"/>
</dbReference>
<evidence type="ECO:0000313" key="5">
    <source>
        <dbReference type="Proteomes" id="UP000364291"/>
    </source>
</evidence>
<keyword evidence="4" id="KW-1185">Reference proteome</keyword>
<dbReference type="AlphaFoldDB" id="A0A0B5FF60"/>
<dbReference type="GeneID" id="57197038"/>
<keyword evidence="1 2" id="KW-0812">Transmembrane</keyword>
<sequence>MRIIVAIAFVLILGSLASALFFMMRDKGRSNRTVHSLMVRVGLSVTLFLLILFANWMGWIHSTGIRY</sequence>
<dbReference type="EMBL" id="CABPSX010000001">
    <property type="protein sequence ID" value="VVG69811.1"/>
    <property type="molecule type" value="Genomic_DNA"/>
</dbReference>
<dbReference type="KEGG" id="papi:SG18_11440"/>
<dbReference type="InterPro" id="IPR021313">
    <property type="entry name" value="DUF2909"/>
</dbReference>
<feature type="transmembrane region" description="Helical" evidence="1">
    <location>
        <begin position="41"/>
        <end position="60"/>
    </location>
</feature>
<dbReference type="Proteomes" id="UP000364291">
    <property type="component" value="Unassembled WGS sequence"/>
</dbReference>
<name>A0A0B5FF60_9BURK</name>
<reference evidence="2 4" key="1">
    <citation type="submission" date="2018-12" db="EMBL/GenBank/DDBJ databases">
        <title>Whole genome sequence of a Pandoraea apista isolate from a patient with cystic fibrosis.</title>
        <authorList>
            <person name="Kenna D.T."/>
            <person name="Turton J.F."/>
        </authorList>
    </citation>
    <scope>NUCLEOTIDE SEQUENCE [LARGE SCALE GENOMIC DNA]</scope>
    <source>
        <strain evidence="2 4">Pa13324</strain>
    </source>
</reference>
<evidence type="ECO:0000313" key="3">
    <source>
        <dbReference type="EMBL" id="VVG69811.1"/>
    </source>
</evidence>
<dbReference type="STRING" id="93218.XM39_11640"/>
<dbReference type="RefSeq" id="WP_023597799.1">
    <property type="nucleotide sequence ID" value="NZ_CABPSX010000001.1"/>
</dbReference>
<keyword evidence="1" id="KW-0472">Membrane</keyword>
<dbReference type="NCBIfam" id="NF033233">
    <property type="entry name" value="twin_helix"/>
    <property type="match status" value="1"/>
</dbReference>
<proteinExistence type="predicted"/>
<reference evidence="3 5" key="2">
    <citation type="submission" date="2019-08" db="EMBL/GenBank/DDBJ databases">
        <authorList>
            <person name="Peeters C."/>
        </authorList>
    </citation>
    <scope>NUCLEOTIDE SEQUENCE [LARGE SCALE GENOMIC DNA]</scope>
    <source>
        <strain evidence="3 5">LMG 18089</strain>
    </source>
</reference>
<evidence type="ECO:0000256" key="1">
    <source>
        <dbReference type="SAM" id="Phobius"/>
    </source>
</evidence>
<keyword evidence="1" id="KW-1133">Transmembrane helix</keyword>
<protein>
    <submittedName>
        <fullName evidence="3">Membrane protein</fullName>
    </submittedName>
    <submittedName>
        <fullName evidence="2">Twin transmembrane helix small protein</fullName>
    </submittedName>
</protein>
<gene>
    <name evidence="2" type="ORF">EJE83_10540</name>
    <name evidence="3" type="ORF">PAP18089_00768</name>
</gene>
<dbReference type="OrthoDB" id="8687573at2"/>
<evidence type="ECO:0000313" key="4">
    <source>
        <dbReference type="Proteomes" id="UP000270216"/>
    </source>
</evidence>
<evidence type="ECO:0000313" key="2">
    <source>
        <dbReference type="EMBL" id="RSK81906.1"/>
    </source>
</evidence>
<dbReference type="Proteomes" id="UP000270216">
    <property type="component" value="Unassembled WGS sequence"/>
</dbReference>
<accession>A0A0B5FF60</accession>